<accession>E3LW56</accession>
<dbReference type="Proteomes" id="UP000008281">
    <property type="component" value="Unassembled WGS sequence"/>
</dbReference>
<gene>
    <name evidence="2" type="ORF">CRE_03020</name>
</gene>
<feature type="compositionally biased region" description="Acidic residues" evidence="1">
    <location>
        <begin position="137"/>
        <end position="155"/>
    </location>
</feature>
<reference evidence="2" key="1">
    <citation type="submission" date="2007-07" db="EMBL/GenBank/DDBJ databases">
        <title>PCAP assembly of the Caenorhabditis remanei genome.</title>
        <authorList>
            <consortium name="The Caenorhabditis remanei Sequencing Consortium"/>
            <person name="Wilson R.K."/>
        </authorList>
    </citation>
    <scope>NUCLEOTIDE SEQUENCE [LARGE SCALE GENOMIC DNA]</scope>
    <source>
        <strain evidence="2">PB4641</strain>
    </source>
</reference>
<evidence type="ECO:0000313" key="3">
    <source>
        <dbReference type="Proteomes" id="UP000008281"/>
    </source>
</evidence>
<feature type="compositionally biased region" description="Basic residues" evidence="1">
    <location>
        <begin position="34"/>
        <end position="44"/>
    </location>
</feature>
<evidence type="ECO:0000313" key="2">
    <source>
        <dbReference type="EMBL" id="EFO83730.1"/>
    </source>
</evidence>
<feature type="compositionally biased region" description="Polar residues" evidence="1">
    <location>
        <begin position="157"/>
        <end position="166"/>
    </location>
</feature>
<evidence type="ECO:0000256" key="1">
    <source>
        <dbReference type="SAM" id="MobiDB-lite"/>
    </source>
</evidence>
<dbReference type="EMBL" id="DS268417">
    <property type="protein sequence ID" value="EFO83730.1"/>
    <property type="molecule type" value="Genomic_DNA"/>
</dbReference>
<name>E3LW56_CAERE</name>
<protein>
    <submittedName>
        <fullName evidence="2">Uncharacterized protein</fullName>
    </submittedName>
</protein>
<dbReference type="CTD" id="9812367"/>
<dbReference type="HOGENOM" id="CLU_757021_0_0_1"/>
<organism evidence="3">
    <name type="scientific">Caenorhabditis remanei</name>
    <name type="common">Caenorhabditis vulgaris</name>
    <dbReference type="NCBI Taxonomy" id="31234"/>
    <lineage>
        <taxon>Eukaryota</taxon>
        <taxon>Metazoa</taxon>
        <taxon>Ecdysozoa</taxon>
        <taxon>Nematoda</taxon>
        <taxon>Chromadorea</taxon>
        <taxon>Rhabditida</taxon>
        <taxon>Rhabditina</taxon>
        <taxon>Rhabditomorpha</taxon>
        <taxon>Rhabditoidea</taxon>
        <taxon>Rhabditidae</taxon>
        <taxon>Peloderinae</taxon>
        <taxon>Caenorhabditis</taxon>
    </lineage>
</organism>
<dbReference type="RefSeq" id="XP_003111869.2">
    <property type="nucleotide sequence ID" value="XM_003111821.2"/>
</dbReference>
<sequence>MSDFQKRNDGFGSLDTERFQKMREAGQRRNALIKQKKADKKNKRNGLPFLSKPCPDGRVLMSDSQRLDAVFQLIAKKAMERSAARRAAGGPVLEANMPDKMRDILEEETVECVVPVQEYEEMNEALSEKDQEKAEKEEAEDSENSEDDDLVEAEQNELISSETMNYSLLEEEDETTDYILPESTSASEDEEYYEGMQEALTNLDMEAEKKREDAEYAEKRAKIIAQVAEIRESQKKNQESGSPENDRYNKMRESAERRHKAIRQKKLYKKIKENGLASLLPYLLRARSDENATNHAYPRAIRDSSQLAINQTASGSNPDIPDEIKRDLENMARETGIIVPRFDERYKKVVEEIRNRGLNDQVDIRH</sequence>
<feature type="compositionally biased region" description="Basic and acidic residues" evidence="1">
    <location>
        <begin position="1"/>
        <end position="27"/>
    </location>
</feature>
<feature type="region of interest" description="Disordered" evidence="1">
    <location>
        <begin position="231"/>
        <end position="254"/>
    </location>
</feature>
<proteinExistence type="predicted"/>
<keyword evidence="3" id="KW-1185">Reference proteome</keyword>
<dbReference type="InParanoid" id="E3LW56"/>
<feature type="region of interest" description="Disordered" evidence="1">
    <location>
        <begin position="1"/>
        <end position="57"/>
    </location>
</feature>
<feature type="region of interest" description="Disordered" evidence="1">
    <location>
        <begin position="118"/>
        <end position="193"/>
    </location>
</feature>
<feature type="compositionally biased region" description="Basic and acidic residues" evidence="1">
    <location>
        <begin position="126"/>
        <end position="136"/>
    </location>
</feature>
<dbReference type="GeneID" id="9812367"/>
<dbReference type="KEGG" id="crq:GCK72_010972"/>
<dbReference type="AlphaFoldDB" id="E3LW56"/>